<evidence type="ECO:0000313" key="3">
    <source>
        <dbReference type="EMBL" id="GHJ86520.1"/>
    </source>
</evidence>
<accession>A0A8H3TTS1</accession>
<feature type="region of interest" description="Disordered" evidence="1">
    <location>
        <begin position="620"/>
        <end position="653"/>
    </location>
</feature>
<feature type="compositionally biased region" description="Basic and acidic residues" evidence="1">
    <location>
        <begin position="364"/>
        <end position="373"/>
    </location>
</feature>
<reference evidence="3" key="1">
    <citation type="submission" date="2020-07" db="EMBL/GenBank/DDBJ databases">
        <title>Draft Genome Sequence of a Deep-Sea Yeast, Naganishia (Cryptococcus) liquefaciens strain N6.</title>
        <authorList>
            <person name="Han Y.W."/>
            <person name="Kajitani R."/>
            <person name="Morimoto H."/>
            <person name="Parhat M."/>
            <person name="Tsubouchi H."/>
            <person name="Bakenova O."/>
            <person name="Ogata M."/>
            <person name="Argunhan B."/>
            <person name="Aoki R."/>
            <person name="Kajiwara S."/>
            <person name="Itoh T."/>
            <person name="Iwasaki H."/>
        </authorList>
    </citation>
    <scope>NUCLEOTIDE SEQUENCE</scope>
    <source>
        <strain evidence="3">N6</strain>
    </source>
</reference>
<evidence type="ECO:0000313" key="4">
    <source>
        <dbReference type="Proteomes" id="UP000620104"/>
    </source>
</evidence>
<gene>
    <name evidence="3" type="ORF">NliqN6_2922</name>
</gene>
<dbReference type="Proteomes" id="UP000620104">
    <property type="component" value="Unassembled WGS sequence"/>
</dbReference>
<feature type="region of interest" description="Disordered" evidence="1">
    <location>
        <begin position="798"/>
        <end position="830"/>
    </location>
</feature>
<dbReference type="Pfam" id="PF10650">
    <property type="entry name" value="zf-C3H1"/>
    <property type="match status" value="1"/>
</dbReference>
<comment type="caution">
    <text evidence="3">The sequence shown here is derived from an EMBL/GenBank/DDBJ whole genome shotgun (WGS) entry which is preliminary data.</text>
</comment>
<feature type="region of interest" description="Disordered" evidence="1">
    <location>
        <begin position="862"/>
        <end position="902"/>
    </location>
</feature>
<dbReference type="EMBL" id="BLZA01000018">
    <property type="protein sequence ID" value="GHJ86520.1"/>
    <property type="molecule type" value="Genomic_DNA"/>
</dbReference>
<name>A0A8H3TTS1_9TREE</name>
<dbReference type="AlphaFoldDB" id="A0A8H3TTS1"/>
<feature type="region of interest" description="Disordered" evidence="1">
    <location>
        <begin position="350"/>
        <end position="441"/>
    </location>
</feature>
<proteinExistence type="predicted"/>
<feature type="compositionally biased region" description="Low complexity" evidence="1">
    <location>
        <begin position="25"/>
        <end position="34"/>
    </location>
</feature>
<feature type="compositionally biased region" description="Low complexity" evidence="1">
    <location>
        <begin position="150"/>
        <end position="173"/>
    </location>
</feature>
<evidence type="ECO:0000256" key="1">
    <source>
        <dbReference type="SAM" id="MobiDB-lite"/>
    </source>
</evidence>
<feature type="region of interest" description="Disordered" evidence="1">
    <location>
        <begin position="976"/>
        <end position="1013"/>
    </location>
</feature>
<organism evidence="3 4">
    <name type="scientific">Naganishia liquefaciens</name>
    <dbReference type="NCBI Taxonomy" id="104408"/>
    <lineage>
        <taxon>Eukaryota</taxon>
        <taxon>Fungi</taxon>
        <taxon>Dikarya</taxon>
        <taxon>Basidiomycota</taxon>
        <taxon>Agaricomycotina</taxon>
        <taxon>Tremellomycetes</taxon>
        <taxon>Filobasidiales</taxon>
        <taxon>Filobasidiaceae</taxon>
        <taxon>Naganishia</taxon>
    </lineage>
</organism>
<feature type="compositionally biased region" description="Low complexity" evidence="1">
    <location>
        <begin position="119"/>
        <end position="132"/>
    </location>
</feature>
<feature type="compositionally biased region" description="Polar residues" evidence="1">
    <location>
        <begin position="774"/>
        <end position="784"/>
    </location>
</feature>
<feature type="compositionally biased region" description="Polar residues" evidence="1">
    <location>
        <begin position="221"/>
        <end position="252"/>
    </location>
</feature>
<feature type="compositionally biased region" description="Polar residues" evidence="1">
    <location>
        <begin position="817"/>
        <end position="826"/>
    </location>
</feature>
<feature type="compositionally biased region" description="Low complexity" evidence="1">
    <location>
        <begin position="102"/>
        <end position="111"/>
    </location>
</feature>
<feature type="region of interest" description="Disordered" evidence="1">
    <location>
        <begin position="499"/>
        <end position="541"/>
    </location>
</feature>
<protein>
    <recommendedName>
        <fullName evidence="2">Putative zinc-finger domain-containing protein</fullName>
    </recommendedName>
</protein>
<feature type="compositionally biased region" description="Polar residues" evidence="1">
    <location>
        <begin position="632"/>
        <end position="642"/>
    </location>
</feature>
<feature type="region of interest" description="Disordered" evidence="1">
    <location>
        <begin position="1"/>
        <end position="338"/>
    </location>
</feature>
<dbReference type="OrthoDB" id="1922977at2759"/>
<feature type="compositionally biased region" description="Basic and acidic residues" evidence="1">
    <location>
        <begin position="38"/>
        <end position="53"/>
    </location>
</feature>
<feature type="compositionally biased region" description="Low complexity" evidence="1">
    <location>
        <begin position="262"/>
        <end position="271"/>
    </location>
</feature>
<feature type="compositionally biased region" description="Basic and acidic residues" evidence="1">
    <location>
        <begin position="394"/>
        <end position="414"/>
    </location>
</feature>
<feature type="compositionally biased region" description="Polar residues" evidence="1">
    <location>
        <begin position="174"/>
        <end position="213"/>
    </location>
</feature>
<keyword evidence="4" id="KW-1185">Reference proteome</keyword>
<feature type="domain" description="Putative zinc-finger" evidence="2">
    <location>
        <begin position="1122"/>
        <end position="1142"/>
    </location>
</feature>
<feature type="region of interest" description="Disordered" evidence="1">
    <location>
        <begin position="759"/>
        <end position="784"/>
    </location>
</feature>
<feature type="compositionally biased region" description="Polar residues" evidence="1">
    <location>
        <begin position="58"/>
        <end position="77"/>
    </location>
</feature>
<sequence>MGQRASKPVAQGDQSKPPPPPPAASSPQTQPATTARPISKDESRDHVLPKPVERTIASIPSATAHSKQAVAGSTSTAPERRPEDKPPGTSPQRALSNREPPKSVTSSSKPSIQQEPATVSVQKQPVPVQQPKAAPPPLQPSTSSVVPQRSNQQQTSLQSKQTTSQATSAVQTQPSIVKQSKPVQKSIQKSTMQKESSSKQTGQDKQQQISSAKQIPAQKQPHPTQQKQSYPPTQSKAAEINGQRTVQPTQAGGPSKQHAHHQQAAQAKQPAPAHPTNPNSLPKPPKKKKQKQAKAGTANALNGNVNKAQRKPVSTLHDKSEVLSNGGPTRRHISSPPRLVITSVIPGSQVESATSDSFGLDTAKVGEKRRLPEEATLTSKSTGSIPMGGPASEHQSKIVRRDGDVDTADAKESIVGKAPPRAVVEEKEEGEISDEEMDQAPIPSVQSVGKTSLLDRIGTPVSAPIGHTTPFSGSLPARMDPTLMSRINARGPAFRQSAGLQYTPYPSRPPPRAAKTVVPSENKPPNAVPMPTASSSNGKMNGANVVRKGVIGRSGNQTTVNGVAIPVPKGHGEGQLDEAGQRELIEIIVELHNKGISTAQLTQRGVPTQLINKVMRALARPAPTTDGKTDGRSSAPSTNSARRASHPVSQLDPMSASFIPVQVDGGNEVDMDMDIDSENEQTPKMPSSVPQIPMNPLPVPSASMGWMPMPPFLPTIPMSFPQPPPPPPTVPAQLPPPPFEPKLSLKELKAKLLANRKMKKSASAADTPDVSDIDTPTLSHLTPSASLLPPIAVSDAQEVLDQSPQPPSPPTMPESIASITSPQISTVNPVPVPVNSRRPGAADFVDVPPSRLASSTFFRGNARRTFAPPQPKRLVVDLGDTSDYSDSDEESNPDRDMSLPVEPEPDHATALRLMHEAELRVALERKKAQLLENRAKIAAYAARKKAATMPTASNDAVTTPSPTMVPTGLALAVPSDTEKLSISPTISRASVESSDRHQTPSAPPAETNITGGTAAMSDIGKKSTEIAAVKGKASSATATATTSVIDLSEEEEPAQTTSKVASASAHFKPYHFFMPHPLTSDRSKTKTSADVLDLDQLKNISLSRLMTEHRAKTGRDEDPVVCKYELRGGACNLPDCPDFHMRREMVASQQDLLRYLDMVIPVKKSSPSNVITAREHLQQLIRSKPDVPSKLAEPGPLDVAIENSKDSAIREKAQKIKVIKQRKAELLYQDRKSDVEQFLTELRKTMHDFSTGADMTDF</sequence>
<feature type="compositionally biased region" description="Acidic residues" evidence="1">
    <location>
        <begin position="426"/>
        <end position="438"/>
    </location>
</feature>
<feature type="compositionally biased region" description="Polar residues" evidence="1">
    <location>
        <begin position="980"/>
        <end position="992"/>
    </location>
</feature>
<evidence type="ECO:0000259" key="2">
    <source>
        <dbReference type="Pfam" id="PF10650"/>
    </source>
</evidence>
<dbReference type="InterPro" id="IPR019607">
    <property type="entry name" value="Putative_zinc-finger_domain"/>
</dbReference>